<evidence type="ECO:0000313" key="2">
    <source>
        <dbReference type="WBParaSite" id="nRc.2.0.1.t42742-RA"/>
    </source>
</evidence>
<proteinExistence type="predicted"/>
<evidence type="ECO:0000313" key="1">
    <source>
        <dbReference type="Proteomes" id="UP000887565"/>
    </source>
</evidence>
<dbReference type="WBParaSite" id="nRc.2.0.1.t42742-RA">
    <property type="protein sequence ID" value="nRc.2.0.1.t42742-RA"/>
    <property type="gene ID" value="nRc.2.0.1.g42742"/>
</dbReference>
<sequence>MVPQWRQMLPDATLKSFFVKKNYNRYGQAFYPPQKVVVLYSSPDTRMIRDSGKIAKWLCHMADGTCGKIKQIAIHLKKFTYIFVRFGKHFRRQTLDWSATELFVTDQQRQHDQHIRSYEVVHTIDAIVVVSYTQKLESILW</sequence>
<reference evidence="2" key="1">
    <citation type="submission" date="2022-11" db="UniProtKB">
        <authorList>
            <consortium name="WormBaseParasite"/>
        </authorList>
    </citation>
    <scope>IDENTIFICATION</scope>
</reference>
<dbReference type="Proteomes" id="UP000887565">
    <property type="component" value="Unplaced"/>
</dbReference>
<dbReference type="AlphaFoldDB" id="A0A915KZ15"/>
<name>A0A915KZ15_ROMCU</name>
<accession>A0A915KZ15</accession>
<keyword evidence="1" id="KW-1185">Reference proteome</keyword>
<organism evidence="1 2">
    <name type="scientific">Romanomermis culicivorax</name>
    <name type="common">Nematode worm</name>
    <dbReference type="NCBI Taxonomy" id="13658"/>
    <lineage>
        <taxon>Eukaryota</taxon>
        <taxon>Metazoa</taxon>
        <taxon>Ecdysozoa</taxon>
        <taxon>Nematoda</taxon>
        <taxon>Enoplea</taxon>
        <taxon>Dorylaimia</taxon>
        <taxon>Mermithida</taxon>
        <taxon>Mermithoidea</taxon>
        <taxon>Mermithidae</taxon>
        <taxon>Romanomermis</taxon>
    </lineage>
</organism>
<protein>
    <submittedName>
        <fullName evidence="2">Uncharacterized protein</fullName>
    </submittedName>
</protein>